<dbReference type="Proteomes" id="UP000549913">
    <property type="component" value="Unassembled WGS sequence"/>
</dbReference>
<keyword evidence="3" id="KW-0238">DNA-binding</keyword>
<dbReference type="PROSITE" id="PS50987">
    <property type="entry name" value="HTH_ARSR_2"/>
    <property type="match status" value="1"/>
</dbReference>
<dbReference type="GO" id="GO:0003677">
    <property type="term" value="F:DNA binding"/>
    <property type="evidence" value="ECO:0007669"/>
    <property type="project" value="UniProtKB-KW"/>
</dbReference>
<evidence type="ECO:0000313" key="3">
    <source>
        <dbReference type="EMBL" id="NYD71075.1"/>
    </source>
</evidence>
<keyword evidence="4" id="KW-1185">Reference proteome</keyword>
<name>A0A852SQM6_9MICO</name>
<protein>
    <submittedName>
        <fullName evidence="3">DNA-binding transcriptional ArsR family regulator</fullName>
    </submittedName>
</protein>
<dbReference type="PANTHER" id="PTHR38600">
    <property type="entry name" value="TRANSCRIPTIONAL REGULATORY PROTEIN"/>
    <property type="match status" value="1"/>
</dbReference>
<organism evidence="3 4">
    <name type="scientific">Herbiconiux flava</name>
    <dbReference type="NCBI Taxonomy" id="881268"/>
    <lineage>
        <taxon>Bacteria</taxon>
        <taxon>Bacillati</taxon>
        <taxon>Actinomycetota</taxon>
        <taxon>Actinomycetes</taxon>
        <taxon>Micrococcales</taxon>
        <taxon>Microbacteriaceae</taxon>
        <taxon>Herbiconiux</taxon>
    </lineage>
</organism>
<dbReference type="AlphaFoldDB" id="A0A852SQM6"/>
<dbReference type="PANTHER" id="PTHR38600:SF2">
    <property type="entry name" value="SLL0088 PROTEIN"/>
    <property type="match status" value="1"/>
</dbReference>
<dbReference type="Gene3D" id="1.10.10.10">
    <property type="entry name" value="Winged helix-like DNA-binding domain superfamily/Winged helix DNA-binding domain"/>
    <property type="match status" value="1"/>
</dbReference>
<dbReference type="Pfam" id="PF25212">
    <property type="entry name" value="HVO_A0114"/>
    <property type="match status" value="1"/>
</dbReference>
<evidence type="ECO:0000256" key="1">
    <source>
        <dbReference type="SAM" id="MobiDB-lite"/>
    </source>
</evidence>
<evidence type="ECO:0000259" key="2">
    <source>
        <dbReference type="PROSITE" id="PS50987"/>
    </source>
</evidence>
<dbReference type="InterPro" id="IPR036388">
    <property type="entry name" value="WH-like_DNA-bd_sf"/>
</dbReference>
<feature type="region of interest" description="Disordered" evidence="1">
    <location>
        <begin position="114"/>
        <end position="133"/>
    </location>
</feature>
<dbReference type="GO" id="GO:0003700">
    <property type="term" value="F:DNA-binding transcription factor activity"/>
    <property type="evidence" value="ECO:0007669"/>
    <property type="project" value="InterPro"/>
</dbReference>
<dbReference type="SMART" id="SM00418">
    <property type="entry name" value="HTH_ARSR"/>
    <property type="match status" value="1"/>
</dbReference>
<dbReference type="EMBL" id="JACCBM010000001">
    <property type="protein sequence ID" value="NYD71075.1"/>
    <property type="molecule type" value="Genomic_DNA"/>
</dbReference>
<dbReference type="InterPro" id="IPR036390">
    <property type="entry name" value="WH_DNA-bd_sf"/>
</dbReference>
<reference evidence="3 4" key="1">
    <citation type="submission" date="2020-07" db="EMBL/GenBank/DDBJ databases">
        <title>Sequencing the genomes of 1000 actinobacteria strains.</title>
        <authorList>
            <person name="Klenk H.-P."/>
        </authorList>
    </citation>
    <scope>NUCLEOTIDE SEQUENCE [LARGE SCALE GENOMIC DNA]</scope>
    <source>
        <strain evidence="3 4">DSM 26474</strain>
    </source>
</reference>
<dbReference type="InterPro" id="IPR011991">
    <property type="entry name" value="ArsR-like_HTH"/>
</dbReference>
<accession>A0A852SQM6</accession>
<comment type="caution">
    <text evidence="3">The sequence shown here is derived from an EMBL/GenBank/DDBJ whole genome shotgun (WGS) entry which is preliminary data.</text>
</comment>
<feature type="domain" description="HTH arsR-type" evidence="2">
    <location>
        <begin position="9"/>
        <end position="103"/>
    </location>
</feature>
<dbReference type="SUPFAM" id="SSF46785">
    <property type="entry name" value="Winged helix' DNA-binding domain"/>
    <property type="match status" value="1"/>
</dbReference>
<evidence type="ECO:0000313" key="4">
    <source>
        <dbReference type="Proteomes" id="UP000549913"/>
    </source>
</evidence>
<dbReference type="RefSeq" id="WP_179548101.1">
    <property type="nucleotide sequence ID" value="NZ_BSEW01000002.1"/>
</dbReference>
<proteinExistence type="predicted"/>
<dbReference type="InterPro" id="IPR001845">
    <property type="entry name" value="HTH_ArsR_DNA-bd_dom"/>
</dbReference>
<gene>
    <name evidence="3" type="ORF">BJ984_002233</name>
</gene>
<sequence>MVARTIDPPPRLGDSDADAVFRALADGTRRDILRRTLTGPQSISALAQRYEMSFAAVQKHVTVLDRCGLVEKHRFGKEQLVHARVERIAQASGLLAEFERLWRDRVGRIDLLLDGPPAERASDDPTNDTDTHP</sequence>
<dbReference type="CDD" id="cd00090">
    <property type="entry name" value="HTH_ARSR"/>
    <property type="match status" value="1"/>
</dbReference>